<protein>
    <submittedName>
        <fullName evidence="1">Uncharacterized protein</fullName>
    </submittedName>
</protein>
<evidence type="ECO:0000313" key="2">
    <source>
        <dbReference type="Proteomes" id="UP000886520"/>
    </source>
</evidence>
<reference evidence="1" key="1">
    <citation type="submission" date="2021-01" db="EMBL/GenBank/DDBJ databases">
        <title>Adiantum capillus-veneris genome.</title>
        <authorList>
            <person name="Fang Y."/>
            <person name="Liao Q."/>
        </authorList>
    </citation>
    <scope>NUCLEOTIDE SEQUENCE</scope>
    <source>
        <strain evidence="1">H3</strain>
        <tissue evidence="1">Leaf</tissue>
    </source>
</reference>
<name>A0A9D4UCR7_ADICA</name>
<dbReference type="EMBL" id="JABFUD020000019">
    <property type="protein sequence ID" value="KAI5064844.1"/>
    <property type="molecule type" value="Genomic_DNA"/>
</dbReference>
<dbReference type="AlphaFoldDB" id="A0A9D4UCR7"/>
<dbReference type="Proteomes" id="UP000886520">
    <property type="component" value="Chromosome 19"/>
</dbReference>
<proteinExistence type="predicted"/>
<sequence length="73" mass="7753">MQEVAVVSKEGDPCQLLPTSKGGHIDLKSFWNSRLAAPPFFVEENTSLSRDLLLVFGSTTGSSDVAGSLVGAW</sequence>
<keyword evidence="2" id="KW-1185">Reference proteome</keyword>
<evidence type="ECO:0000313" key="1">
    <source>
        <dbReference type="EMBL" id="KAI5064844.1"/>
    </source>
</evidence>
<organism evidence="1 2">
    <name type="scientific">Adiantum capillus-veneris</name>
    <name type="common">Maidenhair fern</name>
    <dbReference type="NCBI Taxonomy" id="13818"/>
    <lineage>
        <taxon>Eukaryota</taxon>
        <taxon>Viridiplantae</taxon>
        <taxon>Streptophyta</taxon>
        <taxon>Embryophyta</taxon>
        <taxon>Tracheophyta</taxon>
        <taxon>Polypodiopsida</taxon>
        <taxon>Polypodiidae</taxon>
        <taxon>Polypodiales</taxon>
        <taxon>Pteridineae</taxon>
        <taxon>Pteridaceae</taxon>
        <taxon>Vittarioideae</taxon>
        <taxon>Adiantum</taxon>
    </lineage>
</organism>
<gene>
    <name evidence="1" type="ORF">GOP47_0019539</name>
</gene>
<comment type="caution">
    <text evidence="1">The sequence shown here is derived from an EMBL/GenBank/DDBJ whole genome shotgun (WGS) entry which is preliminary data.</text>
</comment>
<accession>A0A9D4UCR7</accession>